<dbReference type="RefSeq" id="WP_379570263.1">
    <property type="nucleotide sequence ID" value="NZ_JBHUFV010000011.1"/>
</dbReference>
<feature type="chain" id="PRO_5045104296" description="DUF3558 domain-containing protein" evidence="2">
    <location>
        <begin position="25"/>
        <end position="177"/>
    </location>
</feature>
<evidence type="ECO:0000313" key="4">
    <source>
        <dbReference type="Proteomes" id="UP001597368"/>
    </source>
</evidence>
<dbReference type="PROSITE" id="PS51257">
    <property type="entry name" value="PROKAR_LIPOPROTEIN"/>
    <property type="match status" value="1"/>
</dbReference>
<accession>A0ABW4SNM9</accession>
<evidence type="ECO:0008006" key="5">
    <source>
        <dbReference type="Google" id="ProtNLM"/>
    </source>
</evidence>
<comment type="caution">
    <text evidence="3">The sequence shown here is derived from an EMBL/GenBank/DDBJ whole genome shotgun (WGS) entry which is preliminary data.</text>
</comment>
<proteinExistence type="predicted"/>
<evidence type="ECO:0000313" key="3">
    <source>
        <dbReference type="EMBL" id="MFD1931162.1"/>
    </source>
</evidence>
<dbReference type="EMBL" id="JBHUFV010000011">
    <property type="protein sequence ID" value="MFD1931162.1"/>
    <property type="molecule type" value="Genomic_DNA"/>
</dbReference>
<keyword evidence="2" id="KW-0732">Signal</keyword>
<gene>
    <name evidence="3" type="ORF">ACFSKW_06690</name>
</gene>
<reference evidence="4" key="1">
    <citation type="journal article" date="2019" name="Int. J. Syst. Evol. Microbiol.">
        <title>The Global Catalogue of Microorganisms (GCM) 10K type strain sequencing project: providing services to taxonomists for standard genome sequencing and annotation.</title>
        <authorList>
            <consortium name="The Broad Institute Genomics Platform"/>
            <consortium name="The Broad Institute Genome Sequencing Center for Infectious Disease"/>
            <person name="Wu L."/>
            <person name="Ma J."/>
        </authorList>
    </citation>
    <scope>NUCLEOTIDE SEQUENCE [LARGE SCALE GENOMIC DNA]</scope>
    <source>
        <strain evidence="4">ICMP 6774ER</strain>
    </source>
</reference>
<name>A0ABW4SNM9_9ACTN</name>
<sequence length="177" mass="17922">MKLSTLVCVAVAALLTGGCGASSAQSATSAQSREAASPLLSPEQLGGGRTWTATETKEMRWVELAPELVPCGRRVIAPEGAHTLVRSFGADDGSSVSQLVATGIEAMDAFKRFHAECGAVGTVESAAGPAHIARANGRVAIAATAGDSFVVIGGTAPEADLIRIAETARKHALANPS</sequence>
<protein>
    <recommendedName>
        <fullName evidence="5">DUF3558 domain-containing protein</fullName>
    </recommendedName>
</protein>
<evidence type="ECO:0000256" key="2">
    <source>
        <dbReference type="SAM" id="SignalP"/>
    </source>
</evidence>
<keyword evidence="4" id="KW-1185">Reference proteome</keyword>
<feature type="region of interest" description="Disordered" evidence="1">
    <location>
        <begin position="30"/>
        <end position="49"/>
    </location>
</feature>
<dbReference type="Proteomes" id="UP001597368">
    <property type="component" value="Unassembled WGS sequence"/>
</dbReference>
<feature type="signal peptide" evidence="2">
    <location>
        <begin position="1"/>
        <end position="24"/>
    </location>
</feature>
<organism evidence="3 4">
    <name type="scientific">Nonomuraea mangrovi</name>
    <dbReference type="NCBI Taxonomy" id="2316207"/>
    <lineage>
        <taxon>Bacteria</taxon>
        <taxon>Bacillati</taxon>
        <taxon>Actinomycetota</taxon>
        <taxon>Actinomycetes</taxon>
        <taxon>Streptosporangiales</taxon>
        <taxon>Streptosporangiaceae</taxon>
        <taxon>Nonomuraea</taxon>
    </lineage>
</organism>
<evidence type="ECO:0000256" key="1">
    <source>
        <dbReference type="SAM" id="MobiDB-lite"/>
    </source>
</evidence>